<keyword evidence="1" id="KW-0732">Signal</keyword>
<dbReference type="AlphaFoldDB" id="A0A167JMI6"/>
<feature type="signal peptide" evidence="1">
    <location>
        <begin position="1"/>
        <end position="24"/>
    </location>
</feature>
<organism evidence="2 3">
    <name type="scientific">Pseudoalteromonas luteoviolacea S4060-1</name>
    <dbReference type="NCBI Taxonomy" id="1365257"/>
    <lineage>
        <taxon>Bacteria</taxon>
        <taxon>Pseudomonadati</taxon>
        <taxon>Pseudomonadota</taxon>
        <taxon>Gammaproteobacteria</taxon>
        <taxon>Alteromonadales</taxon>
        <taxon>Pseudoalteromonadaceae</taxon>
        <taxon>Pseudoalteromonas</taxon>
    </lineage>
</organism>
<gene>
    <name evidence="2" type="ORF">N478_04675</name>
</gene>
<comment type="caution">
    <text evidence="2">The sequence shown here is derived from an EMBL/GenBank/DDBJ whole genome shotgun (WGS) entry which is preliminary data.</text>
</comment>
<dbReference type="InterPro" id="IPR011989">
    <property type="entry name" value="ARM-like"/>
</dbReference>
<dbReference type="InterPro" id="IPR016024">
    <property type="entry name" value="ARM-type_fold"/>
</dbReference>
<evidence type="ECO:0000313" key="2">
    <source>
        <dbReference type="EMBL" id="KZN61365.1"/>
    </source>
</evidence>
<feature type="chain" id="PRO_5007888920" description="Vitellogenin domain-containing protein" evidence="1">
    <location>
        <begin position="25"/>
        <end position="568"/>
    </location>
</feature>
<reference evidence="2 3" key="1">
    <citation type="submission" date="2013-07" db="EMBL/GenBank/DDBJ databases">
        <title>Comparative Genomic and Metabolomic Analysis of Twelve Strains of Pseudoalteromonas luteoviolacea.</title>
        <authorList>
            <person name="Vynne N.G."/>
            <person name="Mansson M."/>
            <person name="Gram L."/>
        </authorList>
    </citation>
    <scope>NUCLEOTIDE SEQUENCE [LARGE SCALE GENOMIC DNA]</scope>
    <source>
        <strain evidence="2 3">S4060-1</strain>
    </source>
</reference>
<protein>
    <recommendedName>
        <fullName evidence="4">Vitellogenin domain-containing protein</fullName>
    </recommendedName>
</protein>
<evidence type="ECO:0000313" key="3">
    <source>
        <dbReference type="Proteomes" id="UP000076661"/>
    </source>
</evidence>
<dbReference type="SUPFAM" id="SSF48371">
    <property type="entry name" value="ARM repeat"/>
    <property type="match status" value="1"/>
</dbReference>
<name>A0A167JMI6_9GAMM</name>
<accession>A0A167JMI6</accession>
<dbReference type="Gene3D" id="1.25.10.10">
    <property type="entry name" value="Leucine-rich Repeat Variant"/>
    <property type="match status" value="1"/>
</dbReference>
<proteinExistence type="predicted"/>
<dbReference type="EMBL" id="AUXX01000045">
    <property type="protein sequence ID" value="KZN61365.1"/>
    <property type="molecule type" value="Genomic_DNA"/>
</dbReference>
<evidence type="ECO:0008006" key="4">
    <source>
        <dbReference type="Google" id="ProtNLM"/>
    </source>
</evidence>
<dbReference type="RefSeq" id="WP_063382501.1">
    <property type="nucleotide sequence ID" value="NZ_AUXX01000045.1"/>
</dbReference>
<evidence type="ECO:0000256" key="1">
    <source>
        <dbReference type="SAM" id="SignalP"/>
    </source>
</evidence>
<dbReference type="Proteomes" id="UP000076661">
    <property type="component" value="Unassembled WGS sequence"/>
</dbReference>
<sequence>MITLNNVILAGALCALANSQYVQANCSAQFDFAIDTHTTFNYDQINKQGQQTHIKLSGQLTVKTAEHNDEAGWWAIKADNVRAGSGQFSSELDSYTVPFAFKLTPMGLISDFWFPVPLNKQNQDQLKGLAYYFQFQRHPEKLLEMEQDTLGQYSVSYFFKDDKVQLNKQKYQLHNANQAALQTISIASSGHEITPSPCFFTTRAGQETLLFTGKSQSLNLKTKQQYRLDPAKQAYPSVLFSLPADLISWPTDNQTLSVEDVALLKKALVRLVLENDLTQIAAHDLAKQLTQFDAVLGSLDEVFLKQQLPDNAQMRLFNALGQIDSNNSQLLLGTLLIKADKDPLMQFRALRALSQGRNAFSPELTVLLKEQVETGFTSLDSEVTSSFYMTIGAMLYGREPDAQSQQLHSALSEQLSLETDERIQSALITGLGNSRNEQHFEQIDSYTNNRNKSLQRSSFRALGMLQTEQAYISLEKQLSVPAHHNQVALLSALGKYQLKPAASDAVLAIAVNNESAQSRYAAIKALATQKNQEGIKHTLKSALRSETSKRNFKAIVELLHSTDNSTQN</sequence>
<dbReference type="PATRIC" id="fig|1365257.3.peg.4250"/>